<dbReference type="KEGG" id="pchm:VFPPC_10068"/>
<dbReference type="STRING" id="1380566.A0A179F462"/>
<comment type="similarity">
    <text evidence="3">Belongs to the DNA polymerase type-B-like family.</text>
</comment>
<dbReference type="GO" id="GO:0046872">
    <property type="term" value="F:metal ion binding"/>
    <property type="evidence" value="ECO:0007669"/>
    <property type="project" value="UniProtKB-KW"/>
</dbReference>
<feature type="compositionally biased region" description="Polar residues" evidence="8">
    <location>
        <begin position="743"/>
        <end position="764"/>
    </location>
</feature>
<name>A0A179F462_METCM</name>
<feature type="compositionally biased region" description="Polar residues" evidence="8">
    <location>
        <begin position="219"/>
        <end position="236"/>
    </location>
</feature>
<dbReference type="OrthoDB" id="2274644at2759"/>
<feature type="compositionally biased region" description="Polar residues" evidence="8">
    <location>
        <begin position="1231"/>
        <end position="1243"/>
    </location>
</feature>
<dbReference type="Pfam" id="PF22600">
    <property type="entry name" value="MTPAP-like_central"/>
    <property type="match status" value="1"/>
</dbReference>
<feature type="region of interest" description="Disordered" evidence="8">
    <location>
        <begin position="880"/>
        <end position="931"/>
    </location>
</feature>
<evidence type="ECO:0000313" key="12">
    <source>
        <dbReference type="Proteomes" id="UP000078397"/>
    </source>
</evidence>
<dbReference type="InterPro" id="IPR043519">
    <property type="entry name" value="NT_sf"/>
</dbReference>
<evidence type="ECO:0000256" key="5">
    <source>
        <dbReference type="ARBA" id="ARBA00022679"/>
    </source>
</evidence>
<feature type="compositionally biased region" description="Low complexity" evidence="8">
    <location>
        <begin position="820"/>
        <end position="856"/>
    </location>
</feature>
<dbReference type="SUPFAM" id="SSF81631">
    <property type="entry name" value="PAP/OAS1 substrate-binding domain"/>
    <property type="match status" value="1"/>
</dbReference>
<accession>A0A179F462</accession>
<evidence type="ECO:0000256" key="3">
    <source>
        <dbReference type="ARBA" id="ARBA00008593"/>
    </source>
</evidence>
<feature type="compositionally biased region" description="Low complexity" evidence="8">
    <location>
        <begin position="186"/>
        <end position="202"/>
    </location>
</feature>
<feature type="domain" description="PAP-associated" evidence="9">
    <location>
        <begin position="511"/>
        <end position="566"/>
    </location>
</feature>
<feature type="compositionally biased region" description="Polar residues" evidence="8">
    <location>
        <begin position="35"/>
        <end position="45"/>
    </location>
</feature>
<dbReference type="EC" id="2.7.7.19" evidence="4"/>
<feature type="compositionally biased region" description="Low complexity" evidence="8">
    <location>
        <begin position="19"/>
        <end position="34"/>
    </location>
</feature>
<dbReference type="GO" id="GO:0031123">
    <property type="term" value="P:RNA 3'-end processing"/>
    <property type="evidence" value="ECO:0007669"/>
    <property type="project" value="TreeGrafter"/>
</dbReference>
<proteinExistence type="inferred from homology"/>
<comment type="caution">
    <text evidence="11">The sequence shown here is derived from an EMBL/GenBank/DDBJ whole genome shotgun (WGS) entry which is preliminary data.</text>
</comment>
<evidence type="ECO:0000256" key="8">
    <source>
        <dbReference type="SAM" id="MobiDB-lite"/>
    </source>
</evidence>
<evidence type="ECO:0000256" key="7">
    <source>
        <dbReference type="ARBA" id="ARBA00022842"/>
    </source>
</evidence>
<feature type="compositionally biased region" description="Low complexity" evidence="8">
    <location>
        <begin position="904"/>
        <end position="931"/>
    </location>
</feature>
<evidence type="ECO:0000259" key="9">
    <source>
        <dbReference type="Pfam" id="PF03828"/>
    </source>
</evidence>
<feature type="compositionally biased region" description="Basic and acidic residues" evidence="8">
    <location>
        <begin position="1219"/>
        <end position="1230"/>
    </location>
</feature>
<dbReference type="PANTHER" id="PTHR12271:SF113">
    <property type="entry name" value="POLY(A) RNA POLYMERASE CID11"/>
    <property type="match status" value="1"/>
</dbReference>
<dbReference type="GO" id="GO:1990817">
    <property type="term" value="F:poly(A) RNA polymerase activity"/>
    <property type="evidence" value="ECO:0007669"/>
    <property type="project" value="UniProtKB-EC"/>
</dbReference>
<feature type="compositionally biased region" description="Basic residues" evidence="8">
    <location>
        <begin position="639"/>
        <end position="650"/>
    </location>
</feature>
<dbReference type="Proteomes" id="UP000078397">
    <property type="component" value="Unassembled WGS sequence"/>
</dbReference>
<dbReference type="Pfam" id="PF03828">
    <property type="entry name" value="PAP_assoc"/>
    <property type="match status" value="1"/>
</dbReference>
<evidence type="ECO:0000313" key="11">
    <source>
        <dbReference type="EMBL" id="OAQ59973.1"/>
    </source>
</evidence>
<keyword evidence="7" id="KW-0460">Magnesium</keyword>
<keyword evidence="12" id="KW-1185">Reference proteome</keyword>
<feature type="region of interest" description="Disordered" evidence="8">
    <location>
        <begin position="732"/>
        <end position="768"/>
    </location>
</feature>
<dbReference type="RefSeq" id="XP_018137934.1">
    <property type="nucleotide sequence ID" value="XM_018288503.1"/>
</dbReference>
<dbReference type="GeneID" id="28852497"/>
<gene>
    <name evidence="11" type="ORF">VFPPC_10068</name>
</gene>
<feature type="compositionally biased region" description="Polar residues" evidence="8">
    <location>
        <begin position="798"/>
        <end position="811"/>
    </location>
</feature>
<dbReference type="GO" id="GO:0010605">
    <property type="term" value="P:negative regulation of macromolecule metabolic process"/>
    <property type="evidence" value="ECO:0007669"/>
    <property type="project" value="UniProtKB-ARBA"/>
</dbReference>
<feature type="compositionally biased region" description="Polar residues" evidence="8">
    <location>
        <begin position="1"/>
        <end position="11"/>
    </location>
</feature>
<protein>
    <recommendedName>
        <fullName evidence="4">polynucleotide adenylyltransferase</fullName>
        <ecNumber evidence="4">2.7.7.19</ecNumber>
    </recommendedName>
</protein>
<feature type="compositionally biased region" description="Basic and acidic residues" evidence="8">
    <location>
        <begin position="1267"/>
        <end position="1278"/>
    </location>
</feature>
<feature type="region of interest" description="Disordered" evidence="8">
    <location>
        <begin position="612"/>
        <end position="672"/>
    </location>
</feature>
<dbReference type="PANTHER" id="PTHR12271">
    <property type="entry name" value="POLY A POLYMERASE CID PAP -RELATED"/>
    <property type="match status" value="1"/>
</dbReference>
<comment type="cofactor">
    <cofactor evidence="2">
        <name>Mg(2+)</name>
        <dbReference type="ChEBI" id="CHEBI:18420"/>
    </cofactor>
</comment>
<feature type="region of interest" description="Disordered" evidence="8">
    <location>
        <begin position="791"/>
        <end position="866"/>
    </location>
</feature>
<organism evidence="11 12">
    <name type="scientific">Pochonia chlamydosporia 170</name>
    <dbReference type="NCBI Taxonomy" id="1380566"/>
    <lineage>
        <taxon>Eukaryota</taxon>
        <taxon>Fungi</taxon>
        <taxon>Dikarya</taxon>
        <taxon>Ascomycota</taxon>
        <taxon>Pezizomycotina</taxon>
        <taxon>Sordariomycetes</taxon>
        <taxon>Hypocreomycetidae</taxon>
        <taxon>Hypocreales</taxon>
        <taxon>Clavicipitaceae</taxon>
        <taxon>Pochonia</taxon>
    </lineage>
</organism>
<keyword evidence="5" id="KW-0808">Transferase</keyword>
<evidence type="ECO:0000256" key="1">
    <source>
        <dbReference type="ARBA" id="ARBA00001936"/>
    </source>
</evidence>
<feature type="domain" description="Poly(A) RNA polymerase mitochondrial-like central palm" evidence="10">
    <location>
        <begin position="291"/>
        <end position="422"/>
    </location>
</feature>
<dbReference type="EMBL" id="LSBJ02000004">
    <property type="protein sequence ID" value="OAQ59973.1"/>
    <property type="molecule type" value="Genomic_DNA"/>
</dbReference>
<feature type="compositionally biased region" description="Polar residues" evidence="8">
    <location>
        <begin position="153"/>
        <end position="164"/>
    </location>
</feature>
<comment type="cofactor">
    <cofactor evidence="1">
        <name>Mn(2+)</name>
        <dbReference type="ChEBI" id="CHEBI:29035"/>
    </cofactor>
</comment>
<dbReference type="Gene3D" id="3.30.460.10">
    <property type="entry name" value="Beta Polymerase, domain 2"/>
    <property type="match status" value="1"/>
</dbReference>
<feature type="region of interest" description="Disordered" evidence="8">
    <location>
        <begin position="1134"/>
        <end position="1157"/>
    </location>
</feature>
<feature type="region of interest" description="Disordered" evidence="8">
    <location>
        <begin position="945"/>
        <end position="989"/>
    </location>
</feature>
<dbReference type="SUPFAM" id="SSF81301">
    <property type="entry name" value="Nucleotidyltransferase"/>
    <property type="match status" value="1"/>
</dbReference>
<evidence type="ECO:0000259" key="10">
    <source>
        <dbReference type="Pfam" id="PF22600"/>
    </source>
</evidence>
<feature type="region of interest" description="Disordered" evidence="8">
    <location>
        <begin position="100"/>
        <end position="246"/>
    </location>
</feature>
<dbReference type="CDD" id="cd05402">
    <property type="entry name" value="NT_PAP_TUTase"/>
    <property type="match status" value="1"/>
</dbReference>
<keyword evidence="6" id="KW-0479">Metal-binding</keyword>
<dbReference type="InterPro" id="IPR054708">
    <property type="entry name" value="MTPAP-like_central"/>
</dbReference>
<dbReference type="InterPro" id="IPR002058">
    <property type="entry name" value="PAP_assoc"/>
</dbReference>
<dbReference type="Gene3D" id="1.10.1410.10">
    <property type="match status" value="1"/>
</dbReference>
<feature type="compositionally biased region" description="Polar residues" evidence="8">
    <location>
        <begin position="857"/>
        <end position="866"/>
    </location>
</feature>
<feature type="region of interest" description="Disordered" evidence="8">
    <location>
        <begin position="1"/>
        <end position="53"/>
    </location>
</feature>
<evidence type="ECO:0000256" key="4">
    <source>
        <dbReference type="ARBA" id="ARBA00012388"/>
    </source>
</evidence>
<evidence type="ECO:0000256" key="2">
    <source>
        <dbReference type="ARBA" id="ARBA00001946"/>
    </source>
</evidence>
<reference evidence="11 12" key="1">
    <citation type="journal article" date="2016" name="PLoS Pathog.">
        <title>Biosynthesis of antibiotic leucinostatins in bio-control fungus Purpureocillium lilacinum and their inhibition on phytophthora revealed by genome mining.</title>
        <authorList>
            <person name="Wang G."/>
            <person name="Liu Z."/>
            <person name="Lin R."/>
            <person name="Li E."/>
            <person name="Mao Z."/>
            <person name="Ling J."/>
            <person name="Yang Y."/>
            <person name="Yin W.B."/>
            <person name="Xie B."/>
        </authorList>
    </citation>
    <scope>NUCLEOTIDE SEQUENCE [LARGE SCALE GENOMIC DNA]</scope>
    <source>
        <strain evidence="11">170</strain>
    </source>
</reference>
<sequence>MDARSATSEPQHSYPPSPWTATSTSTSISTDSTSNGAAHSQSSESPPDVAAHPVPAGAAAPFASHLDFLPFLFPQQNIYHAQLLHYNKLISPARGGGLQTPPLPPVVSSPHVQAGPRSRSSSRVSLKDGSASKGAASGGNGSRSHHNSDKNNRSVITPKDTSSKMPPKQAAEASRSVPQRSNAAASLSHGQSHSSSVPSTPHQHARQFSFESREPSPNAAHNHSPRSAYSETNGTLPSLRPLPPKFGGCKYETAQVNSRRRIPYSVGSDRLEKLDLRTVKNKLTDDEERKLSTDMREIYNRLLPTEEVEEKRKKLVQKLEQIFNDEWPGHDIRVNLFGSSGNLLCSDDSDLDICITTSWQELEGVCIIADLLARRGMEKVVCISAAKVPIVKIWDPELGLACDMNVNNTLALENTRMVRVYVEADPRVRQLAMIIKYWTRRRIINDAGFGGTFSSYTWICLIIAFLQLRSPPVLPALHQMPYKMPKSDGTVSDFADNLKKIRGFGNKNKSSVAELLFQFFRFYAHEFDYDKHVLSIRQGKLVTKQEKKWHQGINNQLCVEEPFNISRNLGNTADEYAFRGLHLELRRAFDLLSEAKLDEACEQYVFPKEEERVWTRPAPQPRPVLLRSSSQSHSGRGGRGNHRGGRHNNNFHRGGGGGGSNRRASSSVPTYDPNMVITPLGIPQDMAWFQTQQYPFQYAQQDLMAQMAYHQESMRQFHLYTQQAPFLQHPVLGQQQQQQQQQRLSASSGTGQQSSDRSRTNSFDNVPVSAPIRPELYPFYGMNIGHTFLPQQPGYGTYPSTPATTGNNPTQDFRRSLQRSTVSTEGGASTASGSLRSQSQPAQRSPSAHSSASYHLGSQTPTSATMAASKNANGIAIPSFMSDDADFDETPKAVPDSPESLDAKSSSFFQSRSLSPSRQPKLSQKQHSQQQHLPNGIAFGDLAAQTSSPERRRLSTEQLPQTLLDRRIRRASRSPSPLGHTRAFSVGGTSSAPLASAPFPGSQNSGKVSSRPLVVNGSGLKTSVTPPGQNHVSQAEPAMTLGDSLSSNMDNALHISTASVWAAQHPVNAALHASPQTQGQYVSSQSLLDRPPIVVNGSSAPLSIPHSAEEASFRERIALMNSFYLSNQLNQQEVQNGGTSRLSPSARQRLMSRQPQNGVIAPLDLAIGDGRVNKPMAAEATHLSPVYETRTPSPNTLRKQEPAASVPSWLPNKPPGKNETSKPIRVDSSKDTQQVQDNRSQMQVDPDKTQKVQKSLGGSKAAAPQRENGHVRAARSEGDGGWQKAAGKGKKKASSNLVGTQPPQAELPPMDESKRKGG</sequence>
<feature type="region of interest" description="Disordered" evidence="8">
    <location>
        <begin position="1178"/>
        <end position="1318"/>
    </location>
</feature>
<feature type="compositionally biased region" description="Polar residues" evidence="8">
    <location>
        <begin position="1294"/>
        <end position="1303"/>
    </location>
</feature>
<evidence type="ECO:0000256" key="6">
    <source>
        <dbReference type="ARBA" id="ARBA00022723"/>
    </source>
</evidence>
<feature type="compositionally biased region" description="Polar residues" evidence="8">
    <location>
        <begin position="176"/>
        <end position="185"/>
    </location>
</feature>